<dbReference type="InParanoid" id="A0A3N4M0K6"/>
<dbReference type="EMBL" id="ML121533">
    <property type="protein sequence ID" value="RPB26922.1"/>
    <property type="molecule type" value="Genomic_DNA"/>
</dbReference>
<feature type="region of interest" description="Disordered" evidence="1">
    <location>
        <begin position="80"/>
        <end position="100"/>
    </location>
</feature>
<dbReference type="AlphaFoldDB" id="A0A3N4M0K6"/>
<dbReference type="Proteomes" id="UP000267821">
    <property type="component" value="Unassembled WGS sequence"/>
</dbReference>
<sequence length="199" mass="22089">MAFATTSQLLPPQALAVSPEMHSSPRARRVGRITSHLIPRENRERCAAELRRVEQYRTLQALRNARKLLEKARRLIRSRSKALRASNKKQNLPECPSASDLHTITRSLEGLDLEDNQSISQEDLGDPAATTTVPVDDQDIIKITEGIEGLVLDDNQNINQEVPKAPTAIITAPAGDRKFILRVVFGNGRLSSEIRRGGQ</sequence>
<evidence type="ECO:0000313" key="2">
    <source>
        <dbReference type="EMBL" id="RPB26922.1"/>
    </source>
</evidence>
<keyword evidence="3" id="KW-1185">Reference proteome</keyword>
<dbReference type="OrthoDB" id="5388837at2759"/>
<proteinExistence type="predicted"/>
<evidence type="ECO:0000313" key="3">
    <source>
        <dbReference type="Proteomes" id="UP000267821"/>
    </source>
</evidence>
<name>A0A3N4M0K6_9PEZI</name>
<organism evidence="2 3">
    <name type="scientific">Terfezia boudieri ATCC MYA-4762</name>
    <dbReference type="NCBI Taxonomy" id="1051890"/>
    <lineage>
        <taxon>Eukaryota</taxon>
        <taxon>Fungi</taxon>
        <taxon>Dikarya</taxon>
        <taxon>Ascomycota</taxon>
        <taxon>Pezizomycotina</taxon>
        <taxon>Pezizomycetes</taxon>
        <taxon>Pezizales</taxon>
        <taxon>Pezizaceae</taxon>
        <taxon>Terfezia</taxon>
    </lineage>
</organism>
<protein>
    <submittedName>
        <fullName evidence="2">Uncharacterized protein</fullName>
    </submittedName>
</protein>
<accession>A0A3N4M0K6</accession>
<reference evidence="2 3" key="1">
    <citation type="journal article" date="2018" name="Nat. Ecol. Evol.">
        <title>Pezizomycetes genomes reveal the molecular basis of ectomycorrhizal truffle lifestyle.</title>
        <authorList>
            <person name="Murat C."/>
            <person name="Payen T."/>
            <person name="Noel B."/>
            <person name="Kuo A."/>
            <person name="Morin E."/>
            <person name="Chen J."/>
            <person name="Kohler A."/>
            <person name="Krizsan K."/>
            <person name="Balestrini R."/>
            <person name="Da Silva C."/>
            <person name="Montanini B."/>
            <person name="Hainaut M."/>
            <person name="Levati E."/>
            <person name="Barry K.W."/>
            <person name="Belfiori B."/>
            <person name="Cichocki N."/>
            <person name="Clum A."/>
            <person name="Dockter R.B."/>
            <person name="Fauchery L."/>
            <person name="Guy J."/>
            <person name="Iotti M."/>
            <person name="Le Tacon F."/>
            <person name="Lindquist E.A."/>
            <person name="Lipzen A."/>
            <person name="Malagnac F."/>
            <person name="Mello A."/>
            <person name="Molinier V."/>
            <person name="Miyauchi S."/>
            <person name="Poulain J."/>
            <person name="Riccioni C."/>
            <person name="Rubini A."/>
            <person name="Sitrit Y."/>
            <person name="Splivallo R."/>
            <person name="Traeger S."/>
            <person name="Wang M."/>
            <person name="Zifcakova L."/>
            <person name="Wipf D."/>
            <person name="Zambonelli A."/>
            <person name="Paolocci F."/>
            <person name="Nowrousian M."/>
            <person name="Ottonello S."/>
            <person name="Baldrian P."/>
            <person name="Spatafora J.W."/>
            <person name="Henrissat B."/>
            <person name="Nagy L.G."/>
            <person name="Aury J.M."/>
            <person name="Wincker P."/>
            <person name="Grigoriev I.V."/>
            <person name="Bonfante P."/>
            <person name="Martin F.M."/>
        </authorList>
    </citation>
    <scope>NUCLEOTIDE SEQUENCE [LARGE SCALE GENOMIC DNA]</scope>
    <source>
        <strain evidence="2 3">ATCC MYA-4762</strain>
    </source>
</reference>
<evidence type="ECO:0000256" key="1">
    <source>
        <dbReference type="SAM" id="MobiDB-lite"/>
    </source>
</evidence>
<gene>
    <name evidence="2" type="ORF">L211DRAFT_661516</name>
</gene>